<dbReference type="OMA" id="WNADGRH"/>
<protein>
    <submittedName>
        <fullName evidence="7">THO complex subunit 3</fullName>
    </submittedName>
</protein>
<dbReference type="Gene3D" id="2.130.10.10">
    <property type="entry name" value="YVTN repeat-like/Quinoprotein amine dehydrogenase"/>
    <property type="match status" value="2"/>
</dbReference>
<evidence type="ECO:0000256" key="2">
    <source>
        <dbReference type="ARBA" id="ARBA00022737"/>
    </source>
</evidence>
<reference evidence="7" key="4">
    <citation type="submission" date="2025-04" db="UniProtKB">
        <authorList>
            <consortium name="RefSeq"/>
        </authorList>
    </citation>
    <scope>IDENTIFICATION</scope>
    <source>
        <tissue evidence="7">Whole organism</tissue>
    </source>
</reference>
<dbReference type="KEGG" id="hazt:108680915"/>
<evidence type="ECO:0000256" key="3">
    <source>
        <dbReference type="ARBA" id="ARBA00046343"/>
    </source>
</evidence>
<dbReference type="RefSeq" id="XP_018025335.1">
    <property type="nucleotide sequence ID" value="XM_018169846.2"/>
</dbReference>
<dbReference type="CTD" id="40983"/>
<dbReference type="PANTHER" id="PTHR22839">
    <property type="entry name" value="THO COMPLEX SUBUNIT 3 THO3"/>
    <property type="match status" value="1"/>
</dbReference>
<dbReference type="PROSITE" id="PS50082">
    <property type="entry name" value="WD_REPEATS_2"/>
    <property type="match status" value="3"/>
</dbReference>
<dbReference type="AlphaFoldDB" id="A0A6A0GTC5"/>
<dbReference type="GO" id="GO:0000445">
    <property type="term" value="C:THO complex part of transcription export complex"/>
    <property type="evidence" value="ECO:0007669"/>
    <property type="project" value="TreeGrafter"/>
</dbReference>
<dbReference type="PROSITE" id="PS50294">
    <property type="entry name" value="WD_REPEATS_REGION"/>
    <property type="match status" value="2"/>
</dbReference>
<dbReference type="InterPro" id="IPR001680">
    <property type="entry name" value="WD40_rpt"/>
</dbReference>
<evidence type="ECO:0000256" key="4">
    <source>
        <dbReference type="PROSITE-ProRule" id="PRU00221"/>
    </source>
</evidence>
<reference evidence="5" key="2">
    <citation type="journal article" date="2018" name="Environ. Sci. Technol.">
        <title>The Toxicogenome of Hyalella azteca: A Model for Sediment Ecotoxicology and Evolutionary Toxicology.</title>
        <authorList>
            <person name="Poynton H.C."/>
            <person name="Hasenbein S."/>
            <person name="Benoit J.B."/>
            <person name="Sepulveda M.S."/>
            <person name="Poelchau M.F."/>
            <person name="Hughes D.S.T."/>
            <person name="Murali S.C."/>
            <person name="Chen S."/>
            <person name="Glastad K.M."/>
            <person name="Goodisman M.A.D."/>
            <person name="Werren J.H."/>
            <person name="Vineis J.H."/>
            <person name="Bowen J.L."/>
            <person name="Friedrich M."/>
            <person name="Jones J."/>
            <person name="Robertson H.M."/>
            <person name="Feyereisen R."/>
            <person name="Mechler-Hickson A."/>
            <person name="Mathers N."/>
            <person name="Lee C.E."/>
            <person name="Colbourne J.K."/>
            <person name="Biales A."/>
            <person name="Johnston J.S."/>
            <person name="Wellborn G.A."/>
            <person name="Rosendale A.J."/>
            <person name="Cridge A.G."/>
            <person name="Munoz-Torres M.C."/>
            <person name="Bain P.A."/>
            <person name="Manny A.R."/>
            <person name="Major K.M."/>
            <person name="Lambert F.N."/>
            <person name="Vulpe C.D."/>
            <person name="Tuck P."/>
            <person name="Blalock B.J."/>
            <person name="Lin Y.Y."/>
            <person name="Smith M.E."/>
            <person name="Ochoa-Acuna H."/>
            <person name="Chen M.M."/>
            <person name="Childers C.P."/>
            <person name="Qu J."/>
            <person name="Dugan S."/>
            <person name="Lee S.L."/>
            <person name="Chao H."/>
            <person name="Dinh H."/>
            <person name="Han Y."/>
            <person name="Doddapaneni H."/>
            <person name="Worley K.C."/>
            <person name="Muzny D.M."/>
            <person name="Gibbs R.A."/>
            <person name="Richards S."/>
        </authorList>
    </citation>
    <scope>NUCLEOTIDE SEQUENCE</scope>
    <source>
        <strain evidence="5">HAZT.00-mixed</strain>
        <tissue evidence="5">Whole organism</tissue>
    </source>
</reference>
<dbReference type="PANTHER" id="PTHR22839:SF0">
    <property type="entry name" value="THO COMPLEX SUBUNIT 3"/>
    <property type="match status" value="1"/>
</dbReference>
<name>A0A6A0GTC5_HYAAZ</name>
<sequence>MATSSIEQLRNYFEIHSKQKEYVGHFSKVHTLGWNADGRRLASGSYDKCVTIFLFDSQRDTLRKDYTYKGHNGSVDQLCWHPTHSEQLTSASGDKTVRIWDARVHKCSATISTKGENINITWSPDGNTIAVGNKEDLVSFIDVRAQKIVNDHQFKFEVNELTWNNTNDLFYLTNAQGGQGYVHIYNYPEMELAHAIHAHPGNCICIKFEPHGRYFATGSVDALVSVWDAKELYCMRTLPRLEWPVRTLSFSHDGELLASGSEDQVIDIAHVASGERIAHIPVSFPTFTLAWHPRHFLLAYACDDKDDRDRDRDAGTVKLWGLERV</sequence>
<reference evidence="5" key="3">
    <citation type="submission" date="2019-06" db="EMBL/GenBank/DDBJ databases">
        <authorList>
            <person name="Poynton C."/>
            <person name="Hasenbein S."/>
            <person name="Benoit J.B."/>
            <person name="Sepulveda M.S."/>
            <person name="Poelchau M.F."/>
            <person name="Murali S.C."/>
            <person name="Chen S."/>
            <person name="Glastad K.M."/>
            <person name="Werren J.H."/>
            <person name="Vineis J.H."/>
            <person name="Bowen J.L."/>
            <person name="Friedrich M."/>
            <person name="Jones J."/>
            <person name="Robertson H.M."/>
            <person name="Feyereisen R."/>
            <person name="Mechler-Hickson A."/>
            <person name="Mathers N."/>
            <person name="Lee C.E."/>
            <person name="Colbourne J.K."/>
            <person name="Biales A."/>
            <person name="Johnston J.S."/>
            <person name="Wellborn G.A."/>
            <person name="Rosendale A.J."/>
            <person name="Cridge A.G."/>
            <person name="Munoz-Torres M.C."/>
            <person name="Bain P.A."/>
            <person name="Manny A.R."/>
            <person name="Major K.M."/>
            <person name="Lambert F.N."/>
            <person name="Vulpe C.D."/>
            <person name="Tuck P."/>
            <person name="Blalock B.J."/>
            <person name="Lin Y.-Y."/>
            <person name="Smith M.E."/>
            <person name="Ochoa-Acuna H."/>
            <person name="Chen M.-J.M."/>
            <person name="Childers C.P."/>
            <person name="Qu J."/>
            <person name="Dugan S."/>
            <person name="Lee S.L."/>
            <person name="Chao H."/>
            <person name="Dinh H."/>
            <person name="Han Y."/>
            <person name="Doddapaneni H."/>
            <person name="Worley K.C."/>
            <person name="Muzny D.M."/>
            <person name="Gibbs R.A."/>
            <person name="Richards S."/>
        </authorList>
    </citation>
    <scope>NUCLEOTIDE SEQUENCE</scope>
    <source>
        <strain evidence="5">HAZT.00-mixed</strain>
        <tissue evidence="5">Whole organism</tissue>
    </source>
</reference>
<feature type="repeat" description="WD" evidence="4">
    <location>
        <begin position="22"/>
        <end position="63"/>
    </location>
</feature>
<keyword evidence="2" id="KW-0677">Repeat</keyword>
<evidence type="ECO:0000313" key="7">
    <source>
        <dbReference type="RefSeq" id="XP_018025335.1"/>
    </source>
</evidence>
<keyword evidence="1 4" id="KW-0853">WD repeat</keyword>
<dbReference type="GeneID" id="108680915"/>
<dbReference type="FunFam" id="2.130.10.10:FF:001007">
    <property type="entry name" value="THO complex subunit 3"/>
    <property type="match status" value="1"/>
</dbReference>
<dbReference type="GO" id="GO:0006406">
    <property type="term" value="P:mRNA export from nucleus"/>
    <property type="evidence" value="ECO:0007669"/>
    <property type="project" value="InterPro"/>
</dbReference>
<organism evidence="5">
    <name type="scientific">Hyalella azteca</name>
    <name type="common">Amphipod</name>
    <dbReference type="NCBI Taxonomy" id="294128"/>
    <lineage>
        <taxon>Eukaryota</taxon>
        <taxon>Metazoa</taxon>
        <taxon>Ecdysozoa</taxon>
        <taxon>Arthropoda</taxon>
        <taxon>Crustacea</taxon>
        <taxon>Multicrustacea</taxon>
        <taxon>Malacostraca</taxon>
        <taxon>Eumalacostraca</taxon>
        <taxon>Peracarida</taxon>
        <taxon>Amphipoda</taxon>
        <taxon>Senticaudata</taxon>
        <taxon>Talitrida</taxon>
        <taxon>Talitroidea</taxon>
        <taxon>Hyalellidae</taxon>
        <taxon>Hyalella</taxon>
    </lineage>
</organism>
<dbReference type="SMART" id="SM00320">
    <property type="entry name" value="WD40"/>
    <property type="match status" value="6"/>
</dbReference>
<dbReference type="InterPro" id="IPR040132">
    <property type="entry name" value="Tex1/THOC3"/>
</dbReference>
<accession>A0A6A0GTC5</accession>
<proteinExistence type="inferred from homology"/>
<gene>
    <name evidence="7" type="primary">LOC108680915</name>
    <name evidence="5" type="ORF">HAZT_HAZT006181</name>
</gene>
<evidence type="ECO:0000256" key="1">
    <source>
        <dbReference type="ARBA" id="ARBA00022574"/>
    </source>
</evidence>
<reference evidence="5" key="1">
    <citation type="submission" date="2014-08" db="EMBL/GenBank/DDBJ databases">
        <authorList>
            <person name="Murali S."/>
            <person name="Richards S."/>
            <person name="Bandaranaike D."/>
            <person name="Bellair M."/>
            <person name="Blankenburg K."/>
            <person name="Chao H."/>
            <person name="Dinh H."/>
            <person name="Doddapaneni H."/>
            <person name="Dugan-Rocha S."/>
            <person name="Elkadiri S."/>
            <person name="Gnanaolivu R."/>
            <person name="Hughes D."/>
            <person name="Lee S."/>
            <person name="Li M."/>
            <person name="Ming W."/>
            <person name="Munidasa M."/>
            <person name="Muniz J."/>
            <person name="Nguyen L."/>
            <person name="Osuji N."/>
            <person name="Pu L.-L."/>
            <person name="Puazo M."/>
            <person name="Skinner E."/>
            <person name="Qu C."/>
            <person name="Quiroz J."/>
            <person name="Raj R."/>
            <person name="Weissenberger G."/>
            <person name="Xin Y."/>
            <person name="Zou X."/>
            <person name="Han Y."/>
            <person name="Worley K."/>
            <person name="Muzny D."/>
            <person name="Gibbs R."/>
        </authorList>
    </citation>
    <scope>NUCLEOTIDE SEQUENCE</scope>
    <source>
        <strain evidence="5">HAZT.00-mixed</strain>
        <tissue evidence="5">Whole organism</tissue>
    </source>
</reference>
<dbReference type="EMBL" id="JQDR03014886">
    <property type="protein sequence ID" value="KAA0187456.1"/>
    <property type="molecule type" value="Genomic_DNA"/>
</dbReference>
<dbReference type="InterPro" id="IPR015943">
    <property type="entry name" value="WD40/YVTN_repeat-like_dom_sf"/>
</dbReference>
<evidence type="ECO:0000313" key="6">
    <source>
        <dbReference type="Proteomes" id="UP000694843"/>
    </source>
</evidence>
<feature type="repeat" description="WD" evidence="4">
    <location>
        <begin position="196"/>
        <end position="237"/>
    </location>
</feature>
<evidence type="ECO:0000313" key="5">
    <source>
        <dbReference type="EMBL" id="KAA0187456.1"/>
    </source>
</evidence>
<dbReference type="InterPro" id="IPR036322">
    <property type="entry name" value="WD40_repeat_dom_sf"/>
</dbReference>
<keyword evidence="6" id="KW-1185">Reference proteome</keyword>
<feature type="repeat" description="WD" evidence="4">
    <location>
        <begin position="68"/>
        <end position="110"/>
    </location>
</feature>
<dbReference type="Proteomes" id="UP000711488">
    <property type="component" value="Unassembled WGS sequence"/>
</dbReference>
<dbReference type="Proteomes" id="UP000694843">
    <property type="component" value="Unplaced"/>
</dbReference>
<dbReference type="SUPFAM" id="SSF50978">
    <property type="entry name" value="WD40 repeat-like"/>
    <property type="match status" value="1"/>
</dbReference>
<comment type="similarity">
    <text evidence="3">Belongs to the THOC3 family.</text>
</comment>
<dbReference type="Pfam" id="PF25174">
    <property type="entry name" value="Beta-prop_THOC3"/>
    <property type="match status" value="1"/>
</dbReference>
<dbReference type="OrthoDB" id="340259at2759"/>